<dbReference type="InterPro" id="IPR005746">
    <property type="entry name" value="Thioredoxin"/>
</dbReference>
<dbReference type="SUPFAM" id="SSF52833">
    <property type="entry name" value="Thioredoxin-like"/>
    <property type="match status" value="1"/>
</dbReference>
<evidence type="ECO:0000256" key="2">
    <source>
        <dbReference type="ARBA" id="ARBA00022982"/>
    </source>
</evidence>
<accession>A0A7C3J537</accession>
<dbReference type="InterPro" id="IPR036249">
    <property type="entry name" value="Thioredoxin-like_sf"/>
</dbReference>
<dbReference type="EMBL" id="DSTX01000013">
    <property type="protein sequence ID" value="HFK21262.1"/>
    <property type="molecule type" value="Genomic_DNA"/>
</dbReference>
<dbReference type="Gene3D" id="3.40.30.10">
    <property type="entry name" value="Glutaredoxin"/>
    <property type="match status" value="1"/>
</dbReference>
<dbReference type="GO" id="GO:0015035">
    <property type="term" value="F:protein-disulfide reductase activity"/>
    <property type="evidence" value="ECO:0007669"/>
    <property type="project" value="InterPro"/>
</dbReference>
<evidence type="ECO:0000256" key="4">
    <source>
        <dbReference type="ARBA" id="ARBA00023284"/>
    </source>
</evidence>
<dbReference type="InterPro" id="IPR013766">
    <property type="entry name" value="Thioredoxin_domain"/>
</dbReference>
<dbReference type="PROSITE" id="PS00194">
    <property type="entry name" value="THIOREDOXIN_1"/>
    <property type="match status" value="1"/>
</dbReference>
<dbReference type="PANTHER" id="PTHR45663:SF11">
    <property type="entry name" value="GEO12009P1"/>
    <property type="match status" value="1"/>
</dbReference>
<gene>
    <name evidence="6" type="primary">trxA</name>
    <name evidence="6" type="ORF">ENS19_08325</name>
</gene>
<organism evidence="6">
    <name type="scientific">Candidatus Methanomethylicus mesodigestus</name>
    <dbReference type="NCBI Taxonomy" id="1867258"/>
    <lineage>
        <taxon>Archaea</taxon>
        <taxon>Thermoproteota</taxon>
        <taxon>Methanosuratincolia</taxon>
        <taxon>Candidatus Methanomethylicales</taxon>
        <taxon>Candidatus Methanomethylicaceae</taxon>
        <taxon>Candidatus Methanomethylicus</taxon>
    </lineage>
</organism>
<feature type="domain" description="Thioredoxin" evidence="5">
    <location>
        <begin position="25"/>
        <end position="136"/>
    </location>
</feature>
<dbReference type="GO" id="GO:0005737">
    <property type="term" value="C:cytoplasm"/>
    <property type="evidence" value="ECO:0007669"/>
    <property type="project" value="TreeGrafter"/>
</dbReference>
<reference evidence="6" key="1">
    <citation type="journal article" date="2020" name="mSystems">
        <title>Genome- and Community-Level Interaction Insights into Carbon Utilization and Element Cycling Functions of Hydrothermarchaeota in Hydrothermal Sediment.</title>
        <authorList>
            <person name="Zhou Z."/>
            <person name="Liu Y."/>
            <person name="Xu W."/>
            <person name="Pan J."/>
            <person name="Luo Z.H."/>
            <person name="Li M."/>
        </authorList>
    </citation>
    <scope>NUCLEOTIDE SEQUENCE [LARGE SCALE GENOMIC DNA]</scope>
    <source>
        <strain evidence="6">SpSt-468</strain>
    </source>
</reference>
<dbReference type="InterPro" id="IPR017937">
    <property type="entry name" value="Thioredoxin_CS"/>
</dbReference>
<dbReference type="FunFam" id="3.40.30.10:FF:000001">
    <property type="entry name" value="Thioredoxin"/>
    <property type="match status" value="1"/>
</dbReference>
<keyword evidence="3" id="KW-1015">Disulfide bond</keyword>
<protein>
    <submittedName>
        <fullName evidence="6">Thioredoxin</fullName>
    </submittedName>
</protein>
<evidence type="ECO:0000256" key="3">
    <source>
        <dbReference type="ARBA" id="ARBA00023157"/>
    </source>
</evidence>
<proteinExistence type="predicted"/>
<keyword evidence="2" id="KW-0249">Electron transport</keyword>
<dbReference type="PRINTS" id="PR00421">
    <property type="entry name" value="THIOREDOXIN"/>
</dbReference>
<keyword evidence="4" id="KW-0676">Redox-active center</keyword>
<dbReference type="CDD" id="cd02947">
    <property type="entry name" value="TRX_family"/>
    <property type="match status" value="1"/>
</dbReference>
<dbReference type="PROSITE" id="PS51352">
    <property type="entry name" value="THIOREDOXIN_2"/>
    <property type="match status" value="1"/>
</dbReference>
<dbReference type="NCBIfam" id="TIGR01068">
    <property type="entry name" value="thioredoxin"/>
    <property type="match status" value="1"/>
</dbReference>
<comment type="caution">
    <text evidence="6">The sequence shown here is derived from an EMBL/GenBank/DDBJ whole genome shotgun (WGS) entry which is preliminary data.</text>
</comment>
<keyword evidence="1" id="KW-0813">Transport</keyword>
<dbReference type="Pfam" id="PF00085">
    <property type="entry name" value="Thioredoxin"/>
    <property type="match status" value="1"/>
</dbReference>
<evidence type="ECO:0000256" key="1">
    <source>
        <dbReference type="ARBA" id="ARBA00022448"/>
    </source>
</evidence>
<evidence type="ECO:0000259" key="5">
    <source>
        <dbReference type="PROSITE" id="PS51352"/>
    </source>
</evidence>
<dbReference type="PANTHER" id="PTHR45663">
    <property type="entry name" value="GEO12009P1"/>
    <property type="match status" value="1"/>
</dbReference>
<name>A0A7C3J537_9CREN</name>
<evidence type="ECO:0000313" key="6">
    <source>
        <dbReference type="EMBL" id="HFK21262.1"/>
    </source>
</evidence>
<dbReference type="AlphaFoldDB" id="A0A7C3J537"/>
<sequence>MLDPEDEELSKLKAKKMMELRSKNRGLGDMQNEIVLNSTNFDSTISSTQLPVIVDFWASWCGPCMHMAPVFEKLAMKYAGKMIFGKLNVDENTEISNRFGVYGIPTFIFFKNGREIGRVVGAIGESGLEAEIRKYI</sequence>